<feature type="domain" description="PKD/Chitinase" evidence="1">
    <location>
        <begin position="44"/>
        <end position="135"/>
    </location>
</feature>
<dbReference type="InterPro" id="IPR013783">
    <property type="entry name" value="Ig-like_fold"/>
</dbReference>
<protein>
    <submittedName>
        <fullName evidence="2">PKD domain-containing protein</fullName>
    </submittedName>
</protein>
<comment type="caution">
    <text evidence="2">The sequence shown here is derived from an EMBL/GenBank/DDBJ whole genome shotgun (WGS) entry which is preliminary data.</text>
</comment>
<dbReference type="RefSeq" id="WP_161089674.1">
    <property type="nucleotide sequence ID" value="NZ_WWCV01000013.1"/>
</dbReference>
<dbReference type="EMBL" id="WWCV01000013">
    <property type="protein sequence ID" value="MYN17016.1"/>
    <property type="molecule type" value="Genomic_DNA"/>
</dbReference>
<gene>
    <name evidence="2" type="ORF">GTP81_09645</name>
</gene>
<evidence type="ECO:0000259" key="1">
    <source>
        <dbReference type="SMART" id="SM00089"/>
    </source>
</evidence>
<organism evidence="2 3">
    <name type="scientific">Duganella vulcania</name>
    <dbReference type="NCBI Taxonomy" id="2692166"/>
    <lineage>
        <taxon>Bacteria</taxon>
        <taxon>Pseudomonadati</taxon>
        <taxon>Pseudomonadota</taxon>
        <taxon>Betaproteobacteria</taxon>
        <taxon>Burkholderiales</taxon>
        <taxon>Oxalobacteraceae</taxon>
        <taxon>Telluria group</taxon>
        <taxon>Duganella</taxon>
    </lineage>
</organism>
<dbReference type="SMART" id="SM00089">
    <property type="entry name" value="PKD"/>
    <property type="match status" value="2"/>
</dbReference>
<dbReference type="AlphaFoldDB" id="A0A845HK84"/>
<dbReference type="SUPFAM" id="SSF82171">
    <property type="entry name" value="DPP6 N-terminal domain-like"/>
    <property type="match status" value="1"/>
</dbReference>
<name>A0A845HK84_9BURK</name>
<dbReference type="Proteomes" id="UP000484875">
    <property type="component" value="Unassembled WGS sequence"/>
</dbReference>
<dbReference type="InterPro" id="IPR035986">
    <property type="entry name" value="PKD_dom_sf"/>
</dbReference>
<dbReference type="InterPro" id="IPR022409">
    <property type="entry name" value="PKD/Chitinase_dom"/>
</dbReference>
<keyword evidence="3" id="KW-1185">Reference proteome</keyword>
<proteinExistence type="predicted"/>
<evidence type="ECO:0000313" key="2">
    <source>
        <dbReference type="EMBL" id="MYN17016.1"/>
    </source>
</evidence>
<dbReference type="Pfam" id="PF22352">
    <property type="entry name" value="K319L-like_PKD"/>
    <property type="match status" value="1"/>
</dbReference>
<dbReference type="Gene3D" id="2.60.40.10">
    <property type="entry name" value="Immunoglobulins"/>
    <property type="match status" value="2"/>
</dbReference>
<dbReference type="SUPFAM" id="SSF49299">
    <property type="entry name" value="PKD domain"/>
    <property type="match status" value="2"/>
</dbReference>
<reference evidence="2 3" key="1">
    <citation type="submission" date="2019-12" db="EMBL/GenBank/DDBJ databases">
        <title>Novel species isolated from a subtropical stream in China.</title>
        <authorList>
            <person name="Lu H."/>
        </authorList>
    </citation>
    <scope>NUCLEOTIDE SEQUENCE [LARGE SCALE GENOMIC DNA]</scope>
    <source>
        <strain evidence="2 3">FT107W</strain>
    </source>
</reference>
<evidence type="ECO:0000313" key="3">
    <source>
        <dbReference type="Proteomes" id="UP000484875"/>
    </source>
</evidence>
<accession>A0A845HK84</accession>
<feature type="domain" description="PKD/Chitinase" evidence="1">
    <location>
        <begin position="138"/>
        <end position="226"/>
    </location>
</feature>
<dbReference type="CDD" id="cd00146">
    <property type="entry name" value="PKD"/>
    <property type="match status" value="1"/>
</dbReference>
<sequence length="552" mass="56849">MNIAHLSHFKAGVVVLGMLAIAGCGGGGSSPAATPPVNAAPKAVLALAADSATPTLGAEVALSALGSSDPEGGALTYTWNVQSKPVDSALSLQAGNAATVKFVPDRMGSYVVRVRVADAAGLYAEQDLTVQVSNQLPVAVIDKTSATILAGGSFTASAASSYDLDGDKLTYAWTLDSKPAGSAATIAQPNSADLSLTPDLAGTYVAILKLSDGKASLSTRVVMKALAQASGSVRLPFTPKAAVYSKAIDKVVLASDAPNALRIVDPFSGVIATVLMPAPYKSLALSADGKLAGVLHEGLLTLVDLATATVLHTSATGGSHTEVFLTNSGIAYLAGQTGGQWVTPSVTVINARTGEPVPQSDSLGMGGYFYGTMRGVYSEVNHKGYAVAAGLSPSDISYFTVDPVANKVLALGDSPYHGDYSIYSPLFLSNREELVFTSAGTYFRADTLRYAGTLNLGASLVSLSQSPELETLALAGPPGSYPDYVTTYPSSYKRYTGELILFAGDLPLPLLEGQQSYARNIFHSAAGNHVALVQTGGATQNASGLKFYLVYR</sequence>